<evidence type="ECO:0000313" key="4">
    <source>
        <dbReference type="Proteomes" id="UP001595851"/>
    </source>
</evidence>
<feature type="region of interest" description="Disordered" evidence="1">
    <location>
        <begin position="28"/>
        <end position="48"/>
    </location>
</feature>
<evidence type="ECO:0008006" key="5">
    <source>
        <dbReference type="Google" id="ProtNLM"/>
    </source>
</evidence>
<feature type="chain" id="PRO_5046713027" description="Secreted protein" evidence="2">
    <location>
        <begin position="27"/>
        <end position="121"/>
    </location>
</feature>
<evidence type="ECO:0000313" key="3">
    <source>
        <dbReference type="EMBL" id="MFC4013645.1"/>
    </source>
</evidence>
<organism evidence="3 4">
    <name type="scientific">Nonomuraea purpurea</name>
    <dbReference type="NCBI Taxonomy" id="1849276"/>
    <lineage>
        <taxon>Bacteria</taxon>
        <taxon>Bacillati</taxon>
        <taxon>Actinomycetota</taxon>
        <taxon>Actinomycetes</taxon>
        <taxon>Streptosporangiales</taxon>
        <taxon>Streptosporangiaceae</taxon>
        <taxon>Nonomuraea</taxon>
    </lineage>
</organism>
<protein>
    <recommendedName>
        <fullName evidence="5">Secreted protein</fullName>
    </recommendedName>
</protein>
<name>A0ABV8GL64_9ACTN</name>
<keyword evidence="4" id="KW-1185">Reference proteome</keyword>
<proteinExistence type="predicted"/>
<dbReference type="Proteomes" id="UP001595851">
    <property type="component" value="Unassembled WGS sequence"/>
</dbReference>
<accession>A0ABV8GL64</accession>
<keyword evidence="2" id="KW-0732">Signal</keyword>
<evidence type="ECO:0000256" key="1">
    <source>
        <dbReference type="SAM" id="MobiDB-lite"/>
    </source>
</evidence>
<comment type="caution">
    <text evidence="3">The sequence shown here is derived from an EMBL/GenBank/DDBJ whole genome shotgun (WGS) entry which is preliminary data.</text>
</comment>
<feature type="signal peptide" evidence="2">
    <location>
        <begin position="1"/>
        <end position="26"/>
    </location>
</feature>
<gene>
    <name evidence="3" type="ORF">ACFOY2_40895</name>
</gene>
<dbReference type="RefSeq" id="WP_379533503.1">
    <property type="nucleotide sequence ID" value="NZ_JBHSBI010000029.1"/>
</dbReference>
<dbReference type="EMBL" id="JBHSBI010000029">
    <property type="protein sequence ID" value="MFC4013645.1"/>
    <property type="molecule type" value="Genomic_DNA"/>
</dbReference>
<evidence type="ECO:0000256" key="2">
    <source>
        <dbReference type="SAM" id="SignalP"/>
    </source>
</evidence>
<feature type="compositionally biased region" description="Polar residues" evidence="1">
    <location>
        <begin position="28"/>
        <end position="39"/>
    </location>
</feature>
<reference evidence="4" key="1">
    <citation type="journal article" date="2019" name="Int. J. Syst. Evol. Microbiol.">
        <title>The Global Catalogue of Microorganisms (GCM) 10K type strain sequencing project: providing services to taxonomists for standard genome sequencing and annotation.</title>
        <authorList>
            <consortium name="The Broad Institute Genomics Platform"/>
            <consortium name="The Broad Institute Genome Sequencing Center for Infectious Disease"/>
            <person name="Wu L."/>
            <person name="Ma J."/>
        </authorList>
    </citation>
    <scope>NUCLEOTIDE SEQUENCE [LARGE SCALE GENOMIC DNA]</scope>
    <source>
        <strain evidence="4">TBRC 1276</strain>
    </source>
</reference>
<sequence>MQRTFALAAASVMMLGGFVTATPALADSSTTTAEQSSVNRKSKKCNKPKGKRFNISWSDGSLSTTFYFNNHCRGTNYIGIWTIVNRKWYCVDIKVKPGVKGKKKIWTATPKIEQVTLKKCP</sequence>